<reference evidence="3" key="1">
    <citation type="submission" date="2007-11" db="EMBL/GenBank/DDBJ databases">
        <authorList>
            <person name="Fulton L."/>
            <person name="Clifton S."/>
            <person name="Fulton B."/>
            <person name="Xu J."/>
            <person name="Minx P."/>
            <person name="Pepin K.H."/>
            <person name="Johnson M."/>
            <person name="Thiruvilangam P."/>
            <person name="Bhonagiri V."/>
            <person name="Nash W.E."/>
            <person name="Mardis E.R."/>
            <person name="Wilson R.K."/>
        </authorList>
    </citation>
    <scope>NUCLEOTIDE SEQUENCE [LARGE SCALE GENOMIC DNA]</scope>
    <source>
        <strain evidence="3">DSM 1402</strain>
    </source>
</reference>
<dbReference type="SUPFAM" id="SSF50249">
    <property type="entry name" value="Nucleic acid-binding proteins"/>
    <property type="match status" value="1"/>
</dbReference>
<dbReference type="PANTHER" id="PTHR37294">
    <property type="entry name" value="3'-5' EXORIBONUCLEASE YHAM"/>
    <property type="match status" value="1"/>
</dbReference>
<dbReference type="AlphaFoldDB" id="B0N6N3"/>
<evidence type="ECO:0000256" key="1">
    <source>
        <dbReference type="ARBA" id="ARBA00022801"/>
    </source>
</evidence>
<dbReference type="EMBL" id="ABFX02000008">
    <property type="protein sequence ID" value="EDS17471.1"/>
    <property type="molecule type" value="Genomic_DNA"/>
</dbReference>
<dbReference type="InterPro" id="IPR050798">
    <property type="entry name" value="YhaM_exoribonuc/phosphodiest"/>
</dbReference>
<dbReference type="GO" id="GO:0003676">
    <property type="term" value="F:nucleic acid binding"/>
    <property type="evidence" value="ECO:0007669"/>
    <property type="project" value="InterPro"/>
</dbReference>
<evidence type="ECO:0000313" key="3">
    <source>
        <dbReference type="EMBL" id="EDS17471.1"/>
    </source>
</evidence>
<dbReference type="InterPro" id="IPR012340">
    <property type="entry name" value="NA-bd_OB-fold"/>
</dbReference>
<dbReference type="Gene3D" id="2.40.50.140">
    <property type="entry name" value="Nucleic acid-binding proteins"/>
    <property type="match status" value="1"/>
</dbReference>
<dbReference type="InterPro" id="IPR003607">
    <property type="entry name" value="HD/PDEase_dom"/>
</dbReference>
<dbReference type="Pfam" id="PF01336">
    <property type="entry name" value="tRNA_anti-codon"/>
    <property type="match status" value="1"/>
</dbReference>
<dbReference type="CDD" id="cd00077">
    <property type="entry name" value="HDc"/>
    <property type="match status" value="1"/>
</dbReference>
<dbReference type="SUPFAM" id="SSF109604">
    <property type="entry name" value="HD-domain/PDEase-like"/>
    <property type="match status" value="1"/>
</dbReference>
<feature type="domain" description="HD" evidence="2">
    <location>
        <begin position="165"/>
        <end position="281"/>
    </location>
</feature>
<dbReference type="GO" id="GO:0031125">
    <property type="term" value="P:rRNA 3'-end processing"/>
    <property type="evidence" value="ECO:0007669"/>
    <property type="project" value="TreeGrafter"/>
</dbReference>
<protein>
    <submittedName>
        <fullName evidence="3">HD domain protein</fullName>
    </submittedName>
</protein>
<evidence type="ECO:0000313" key="4">
    <source>
        <dbReference type="Proteomes" id="UP000005798"/>
    </source>
</evidence>
<dbReference type="GO" id="GO:0016787">
    <property type="term" value="F:hydrolase activity"/>
    <property type="evidence" value="ECO:0007669"/>
    <property type="project" value="UniProtKB-KW"/>
</dbReference>
<keyword evidence="1" id="KW-0378">Hydrolase</keyword>
<keyword evidence="4" id="KW-1185">Reference proteome</keyword>
<accession>B0N6N3</accession>
<dbReference type="FunFam" id="1.10.3210.10:FF:000008">
    <property type="entry name" value="3'-5' exoribonuclease YhaM"/>
    <property type="match status" value="1"/>
</dbReference>
<proteinExistence type="predicted"/>
<comment type="caution">
    <text evidence="3">The sequence shown here is derived from an EMBL/GenBank/DDBJ whole genome shotgun (WGS) entry which is preliminary data.</text>
</comment>
<reference evidence="3" key="2">
    <citation type="submission" date="2014-06" db="EMBL/GenBank/DDBJ databases">
        <title>Draft genome sequence of Clostridium ramosum(DSM 1402).</title>
        <authorList>
            <person name="Sudarsanam P."/>
            <person name="Ley R."/>
            <person name="Guruge J."/>
            <person name="Turnbaugh P.J."/>
            <person name="Mahowald M."/>
            <person name="Liep D."/>
            <person name="Gordon J."/>
        </authorList>
    </citation>
    <scope>NUCLEOTIDE SEQUENCE</scope>
    <source>
        <strain evidence="3">DSM 1402</strain>
    </source>
</reference>
<dbReference type="Pfam" id="PF01966">
    <property type="entry name" value="HD"/>
    <property type="match status" value="1"/>
</dbReference>
<dbReference type="InterPro" id="IPR004365">
    <property type="entry name" value="NA-bd_OB_tRNA"/>
</dbReference>
<sequence>MMNKINELKPGDEGVVIEALINRVVVGKTNGANRSTYLSITLQDATGTIDAKLWNATNEQVEKLVMGCVVQVKGDVIKYNEDRQMKIIKIVVASTEPQEQVKFLKSAPQTGEELVKEIYTFIERINNLKLNQLVKALFNEHVEKLTIYPAASKNHHEYVSGLAYHTCSMLRIADALARLYPSLNRDLLFAGITLHDLGKTVELSGPVVPEYTIEGKLLGHISISQAMIKEMADKMNIEGEEVTLLQHIILSHHGKNEFGSPILPQIKEAEVIYLIDNMDARINMLDKALETVEPGGFSKRVFALENRAFYKPKMN</sequence>
<dbReference type="Proteomes" id="UP000005798">
    <property type="component" value="Unassembled WGS sequence"/>
</dbReference>
<evidence type="ECO:0000259" key="2">
    <source>
        <dbReference type="PROSITE" id="PS51831"/>
    </source>
</evidence>
<dbReference type="PANTHER" id="PTHR37294:SF1">
    <property type="entry name" value="3'-5' EXORIBONUCLEASE YHAM"/>
    <property type="match status" value="1"/>
</dbReference>
<organism evidence="3 4">
    <name type="scientific">Thomasclavelia ramosa DSM 1402</name>
    <dbReference type="NCBI Taxonomy" id="445974"/>
    <lineage>
        <taxon>Bacteria</taxon>
        <taxon>Bacillati</taxon>
        <taxon>Bacillota</taxon>
        <taxon>Erysipelotrichia</taxon>
        <taxon>Erysipelotrichales</taxon>
        <taxon>Coprobacillaceae</taxon>
        <taxon>Thomasclavelia</taxon>
    </lineage>
</organism>
<dbReference type="HOGENOM" id="CLU_056349_2_0_9"/>
<gene>
    <name evidence="3" type="ORF">CLORAM_02258</name>
</gene>
<dbReference type="Gene3D" id="1.10.3210.10">
    <property type="entry name" value="Hypothetical protein af1432"/>
    <property type="match status" value="1"/>
</dbReference>
<name>B0N6N3_9FIRM</name>
<dbReference type="PROSITE" id="PS51831">
    <property type="entry name" value="HD"/>
    <property type="match status" value="1"/>
</dbReference>
<dbReference type="InterPro" id="IPR006674">
    <property type="entry name" value="HD_domain"/>
</dbReference>
<dbReference type="eggNOG" id="COG3481">
    <property type="taxonomic scope" value="Bacteria"/>
</dbReference>